<organism evidence="2 4">
    <name type="scientific">Phytophthora cactorum</name>
    <dbReference type="NCBI Taxonomy" id="29920"/>
    <lineage>
        <taxon>Eukaryota</taxon>
        <taxon>Sar</taxon>
        <taxon>Stramenopiles</taxon>
        <taxon>Oomycota</taxon>
        <taxon>Peronosporomycetes</taxon>
        <taxon>Peronosporales</taxon>
        <taxon>Peronosporaceae</taxon>
        <taxon>Phytophthora</taxon>
    </lineage>
</organism>
<comment type="caution">
    <text evidence="2">The sequence shown here is derived from an EMBL/GenBank/DDBJ whole genome shotgun (WGS) entry which is preliminary data.</text>
</comment>
<evidence type="ECO:0000256" key="1">
    <source>
        <dbReference type="SAM" id="MobiDB-lite"/>
    </source>
</evidence>
<gene>
    <name evidence="2" type="ORF">PC118_g11703</name>
    <name evidence="3" type="ORF">PC129_g9919</name>
</gene>
<reference evidence="2" key="1">
    <citation type="submission" date="2018-10" db="EMBL/GenBank/DDBJ databases">
        <title>Effector identification in a new, highly contiguous assembly of the strawberry crown rot pathogen Phytophthora cactorum.</title>
        <authorList>
            <person name="Armitage A.D."/>
            <person name="Nellist C.F."/>
            <person name="Bates H."/>
            <person name="Vickerstaff R.J."/>
            <person name="Harrison R.J."/>
        </authorList>
    </citation>
    <scope>NUCLEOTIDE SEQUENCE</scope>
    <source>
        <strain evidence="2">P415</strain>
        <strain evidence="3">P421</strain>
    </source>
</reference>
<proteinExistence type="predicted"/>
<dbReference type="VEuPathDB" id="FungiDB:PC110_g13685"/>
<feature type="region of interest" description="Disordered" evidence="1">
    <location>
        <begin position="175"/>
        <end position="209"/>
    </location>
</feature>
<accession>A0A8T1KLB5</accession>
<dbReference type="EMBL" id="RCMV01000318">
    <property type="protein sequence ID" value="KAG3219294.1"/>
    <property type="molecule type" value="Genomic_DNA"/>
</dbReference>
<evidence type="ECO:0000313" key="3">
    <source>
        <dbReference type="EMBL" id="KAG3219294.1"/>
    </source>
</evidence>
<feature type="compositionally biased region" description="Basic and acidic residues" evidence="1">
    <location>
        <begin position="197"/>
        <end position="209"/>
    </location>
</feature>
<sequence>MVDERVNLDVASLREDVSEEPGRQLERTSALRRRIRLADNNRELASNNNKELVTNSQWRVEPPVVERLRGGQRCDNSNEPQWMERNQFARYALLFGMLPKDSEEVRFGFVVTSTRQRSQLVMPWRNTSVLLQGVIDSHRNVVRMFNHNNNGGVAPDMPPAVNVLLGEAETDKACAAEASKRGRENHESDGTAPCTTELKEEIQKERGEW</sequence>
<name>A0A8T1KLB5_9STRA</name>
<evidence type="ECO:0000313" key="4">
    <source>
        <dbReference type="Proteomes" id="UP000697107"/>
    </source>
</evidence>
<feature type="compositionally biased region" description="Basic and acidic residues" evidence="1">
    <location>
        <begin position="175"/>
        <end position="189"/>
    </location>
</feature>
<evidence type="ECO:0000313" key="2">
    <source>
        <dbReference type="EMBL" id="KAG2979560.1"/>
    </source>
</evidence>
<dbReference type="AlphaFoldDB" id="A0A8T1KLB5"/>
<dbReference type="EMBL" id="RCML01000359">
    <property type="protein sequence ID" value="KAG2979560.1"/>
    <property type="molecule type" value="Genomic_DNA"/>
</dbReference>
<dbReference type="Proteomes" id="UP000760860">
    <property type="component" value="Unassembled WGS sequence"/>
</dbReference>
<dbReference type="Proteomes" id="UP000697107">
    <property type="component" value="Unassembled WGS sequence"/>
</dbReference>
<protein>
    <submittedName>
        <fullName evidence="2">Uncharacterized protein</fullName>
    </submittedName>
</protein>